<gene>
    <name evidence="7" type="ORF">ACFOPI_14630</name>
</gene>
<evidence type="ECO:0000256" key="2">
    <source>
        <dbReference type="ARBA" id="ARBA00022475"/>
    </source>
</evidence>
<evidence type="ECO:0000256" key="6">
    <source>
        <dbReference type="SAM" id="Phobius"/>
    </source>
</evidence>
<name>A0ABV7W4T9_9BURK</name>
<evidence type="ECO:0000313" key="8">
    <source>
        <dbReference type="Proteomes" id="UP001595729"/>
    </source>
</evidence>
<feature type="transmembrane region" description="Helical" evidence="6">
    <location>
        <begin position="41"/>
        <end position="66"/>
    </location>
</feature>
<comment type="subcellular location">
    <subcellularLocation>
        <location evidence="1">Cell membrane</location>
        <topology evidence="1">Multi-pass membrane protein</topology>
    </subcellularLocation>
</comment>
<keyword evidence="2" id="KW-1003">Cell membrane</keyword>
<dbReference type="InterPro" id="IPR001123">
    <property type="entry name" value="LeuE-type"/>
</dbReference>
<dbReference type="EMBL" id="JBHRXX010000006">
    <property type="protein sequence ID" value="MFC3684836.1"/>
    <property type="molecule type" value="Genomic_DNA"/>
</dbReference>
<evidence type="ECO:0000256" key="3">
    <source>
        <dbReference type="ARBA" id="ARBA00022692"/>
    </source>
</evidence>
<dbReference type="RefSeq" id="WP_382175111.1">
    <property type="nucleotide sequence ID" value="NZ_JBHRXX010000006.1"/>
</dbReference>
<dbReference type="PANTHER" id="PTHR30086:SF20">
    <property type="entry name" value="ARGININE EXPORTER PROTEIN ARGO-RELATED"/>
    <property type="match status" value="1"/>
</dbReference>
<dbReference type="Pfam" id="PF01810">
    <property type="entry name" value="LysE"/>
    <property type="match status" value="1"/>
</dbReference>
<feature type="transmembrane region" description="Helical" evidence="6">
    <location>
        <begin position="111"/>
        <end position="133"/>
    </location>
</feature>
<sequence>MTASEFSALLVLATATSFTPGPNTTLSTALAANGGLPRALRFIAAVPVGWGLLFTLCAAGVGSLVVAVPALRWAILLGGTGYLLWLARRLWGSRSLSSVDSSRLNVGFWQGVGLQFLNIKAWMLALSIVAGWIAGQPDAQQRFVAVLPVLLAFAFFSNLSYALVGSLLRHWLAGPVVNGQPTGARLLVFNRLMALALLLTAAWMLLGGDGLSGGAA</sequence>
<evidence type="ECO:0000256" key="5">
    <source>
        <dbReference type="ARBA" id="ARBA00023136"/>
    </source>
</evidence>
<evidence type="ECO:0000256" key="4">
    <source>
        <dbReference type="ARBA" id="ARBA00022989"/>
    </source>
</evidence>
<dbReference type="PANTHER" id="PTHR30086">
    <property type="entry name" value="ARGININE EXPORTER PROTEIN ARGO"/>
    <property type="match status" value="1"/>
</dbReference>
<feature type="transmembrane region" description="Helical" evidence="6">
    <location>
        <begin position="188"/>
        <end position="206"/>
    </location>
</feature>
<reference evidence="8" key="1">
    <citation type="journal article" date="2019" name="Int. J. Syst. Evol. Microbiol.">
        <title>The Global Catalogue of Microorganisms (GCM) 10K type strain sequencing project: providing services to taxonomists for standard genome sequencing and annotation.</title>
        <authorList>
            <consortium name="The Broad Institute Genomics Platform"/>
            <consortium name="The Broad Institute Genome Sequencing Center for Infectious Disease"/>
            <person name="Wu L."/>
            <person name="Ma J."/>
        </authorList>
    </citation>
    <scope>NUCLEOTIDE SEQUENCE [LARGE SCALE GENOMIC DNA]</scope>
    <source>
        <strain evidence="8">KCTC 42501</strain>
    </source>
</reference>
<keyword evidence="4 6" id="KW-1133">Transmembrane helix</keyword>
<feature type="transmembrane region" description="Helical" evidence="6">
    <location>
        <begin position="73"/>
        <end position="91"/>
    </location>
</feature>
<keyword evidence="3 6" id="KW-0812">Transmembrane</keyword>
<proteinExistence type="predicted"/>
<dbReference type="Proteomes" id="UP001595729">
    <property type="component" value="Unassembled WGS sequence"/>
</dbReference>
<evidence type="ECO:0000256" key="1">
    <source>
        <dbReference type="ARBA" id="ARBA00004651"/>
    </source>
</evidence>
<keyword evidence="8" id="KW-1185">Reference proteome</keyword>
<keyword evidence="5 6" id="KW-0472">Membrane</keyword>
<evidence type="ECO:0000313" key="7">
    <source>
        <dbReference type="EMBL" id="MFC3684836.1"/>
    </source>
</evidence>
<protein>
    <submittedName>
        <fullName evidence="7">LysE family translocator</fullName>
    </submittedName>
</protein>
<feature type="transmembrane region" description="Helical" evidence="6">
    <location>
        <begin position="145"/>
        <end position="168"/>
    </location>
</feature>
<organism evidence="7 8">
    <name type="scientific">Hydrogenophaga luteola</name>
    <dbReference type="NCBI Taxonomy" id="1591122"/>
    <lineage>
        <taxon>Bacteria</taxon>
        <taxon>Pseudomonadati</taxon>
        <taxon>Pseudomonadota</taxon>
        <taxon>Betaproteobacteria</taxon>
        <taxon>Burkholderiales</taxon>
        <taxon>Comamonadaceae</taxon>
        <taxon>Hydrogenophaga</taxon>
    </lineage>
</organism>
<accession>A0ABV7W4T9</accession>
<comment type="caution">
    <text evidence="7">The sequence shown here is derived from an EMBL/GenBank/DDBJ whole genome shotgun (WGS) entry which is preliminary data.</text>
</comment>